<evidence type="ECO:0000313" key="2">
    <source>
        <dbReference type="Proteomes" id="UP000004633"/>
    </source>
</evidence>
<comment type="caution">
    <text evidence="1">The sequence shown here is derived from an EMBL/GenBank/DDBJ whole genome shotgun (WGS) entry which is preliminary data.</text>
</comment>
<dbReference type="HOGENOM" id="CLU_2865315_0_0_9"/>
<keyword evidence="2" id="KW-1185">Reference proteome</keyword>
<gene>
    <name evidence="1" type="ORF">HMPREF9555_01952</name>
</gene>
<name>E7N4K8_9FIRM</name>
<reference evidence="1 2" key="1">
    <citation type="submission" date="2010-08" db="EMBL/GenBank/DDBJ databases">
        <authorList>
            <person name="Weinstock G."/>
            <person name="Sodergren E."/>
            <person name="Clifton S."/>
            <person name="Fulton L."/>
            <person name="Fulton B."/>
            <person name="Courtney L."/>
            <person name="Fronick C."/>
            <person name="Harrison M."/>
            <person name="Strong C."/>
            <person name="Farmer C."/>
            <person name="Delahaunty K."/>
            <person name="Markovic C."/>
            <person name="Hall O."/>
            <person name="Minx P."/>
            <person name="Tomlinson C."/>
            <person name="Mitreva M."/>
            <person name="Hou S."/>
            <person name="Chen J."/>
            <person name="Wollam A."/>
            <person name="Pepin K.H."/>
            <person name="Johnson M."/>
            <person name="Bhonagiri V."/>
            <person name="Zhang X."/>
            <person name="Suruliraj S."/>
            <person name="Warren W."/>
            <person name="Chinwalla A."/>
            <person name="Mardis E.R."/>
            <person name="Wilson R.K."/>
        </authorList>
    </citation>
    <scope>NUCLEOTIDE SEQUENCE [LARGE SCALE GENOMIC DNA]</scope>
    <source>
        <strain evidence="1 2">F0399</strain>
    </source>
</reference>
<dbReference type="AlphaFoldDB" id="E7N4K8"/>
<dbReference type="Proteomes" id="UP000004633">
    <property type="component" value="Unassembled WGS sequence"/>
</dbReference>
<organism evidence="1 2">
    <name type="scientific">Selenomonas artemidis F0399</name>
    <dbReference type="NCBI Taxonomy" id="749551"/>
    <lineage>
        <taxon>Bacteria</taxon>
        <taxon>Bacillati</taxon>
        <taxon>Bacillota</taxon>
        <taxon>Negativicutes</taxon>
        <taxon>Selenomonadales</taxon>
        <taxon>Selenomonadaceae</taxon>
        <taxon>Selenomonas</taxon>
    </lineage>
</organism>
<accession>E7N4K8</accession>
<dbReference type="STRING" id="749551.HMPREF9555_01952"/>
<protein>
    <submittedName>
        <fullName evidence="1">Uncharacterized protein</fullName>
    </submittedName>
</protein>
<evidence type="ECO:0000313" key="1">
    <source>
        <dbReference type="EMBL" id="EFW28905.1"/>
    </source>
</evidence>
<proteinExistence type="predicted"/>
<sequence>MIFAHSVVITSNASLGVAFYYAVARILVIPSCASKLTPHLLCGMRRDAGFWRIAASYRKTLRLT</sequence>
<dbReference type="EMBL" id="AECV01000053">
    <property type="protein sequence ID" value="EFW28905.1"/>
    <property type="molecule type" value="Genomic_DNA"/>
</dbReference>